<keyword evidence="2" id="KW-0378">Hydrolase</keyword>
<keyword evidence="3" id="KW-1185">Reference proteome</keyword>
<comment type="caution">
    <text evidence="2">The sequence shown here is derived from an EMBL/GenBank/DDBJ whole genome shotgun (WGS) entry which is preliminary data.</text>
</comment>
<dbReference type="GO" id="GO:0016787">
    <property type="term" value="F:hydrolase activity"/>
    <property type="evidence" value="ECO:0007669"/>
    <property type="project" value="UniProtKB-KW"/>
</dbReference>
<comment type="similarity">
    <text evidence="1">Belongs to the polyketide transferase af380 family.</text>
</comment>
<dbReference type="EMBL" id="JAADYS010001021">
    <property type="protein sequence ID" value="KAF4465510.1"/>
    <property type="molecule type" value="Genomic_DNA"/>
</dbReference>
<dbReference type="PANTHER" id="PTHR47751">
    <property type="entry name" value="SUPERFAMILY HYDROLASE, PUTATIVE (AFU_ORTHOLOGUE AFUA_2G16580)-RELATED"/>
    <property type="match status" value="1"/>
</dbReference>
<dbReference type="Gene3D" id="3.40.50.1820">
    <property type="entry name" value="alpha/beta hydrolase"/>
    <property type="match status" value="1"/>
</dbReference>
<dbReference type="InterPro" id="IPR051411">
    <property type="entry name" value="Polyketide_trans_af380"/>
</dbReference>
<name>A0A8H4PAM7_9HYPO</name>
<accession>A0A8H4PAM7</accession>
<gene>
    <name evidence="2" type="ORF">FALBO_7641</name>
</gene>
<evidence type="ECO:0000313" key="2">
    <source>
        <dbReference type="EMBL" id="KAF4465510.1"/>
    </source>
</evidence>
<dbReference type="OrthoDB" id="2498029at2759"/>
<proteinExistence type="inferred from homology"/>
<sequence>MSSYHGTQPRIKAIATSSMYDLGAVNRNGLRKSQTVEQRKAILASAAQRRWIEREDGEVQYYDGVPLELPVNASAVTVEFYDYYRTPRGEVTPQGASRDHTTMRTLTTSVKFMNFYPFNDIETISPRPLLFITGDCAHSREFSEDAFARAVEPKELYWVPNANHVDLYDRVDLIPFDKITQFFQASLHERHSFWHVLSLYPKLETTVTIIANILSFR</sequence>
<dbReference type="SUPFAM" id="SSF53474">
    <property type="entry name" value="alpha/beta-Hydrolases"/>
    <property type="match status" value="1"/>
</dbReference>
<reference evidence="2 3" key="1">
    <citation type="submission" date="2020-01" db="EMBL/GenBank/DDBJ databases">
        <title>Identification and distribution of gene clusters putatively required for synthesis of sphingolipid metabolism inhibitors in phylogenetically diverse species of the filamentous fungus Fusarium.</title>
        <authorList>
            <person name="Kim H.-S."/>
            <person name="Busman M."/>
            <person name="Brown D.W."/>
            <person name="Divon H."/>
            <person name="Uhlig S."/>
            <person name="Proctor R.H."/>
        </authorList>
    </citation>
    <scope>NUCLEOTIDE SEQUENCE [LARGE SCALE GENOMIC DNA]</scope>
    <source>
        <strain evidence="2 3">NRRL 20459</strain>
    </source>
</reference>
<organism evidence="2 3">
    <name type="scientific">Fusarium albosuccineum</name>
    <dbReference type="NCBI Taxonomy" id="1237068"/>
    <lineage>
        <taxon>Eukaryota</taxon>
        <taxon>Fungi</taxon>
        <taxon>Dikarya</taxon>
        <taxon>Ascomycota</taxon>
        <taxon>Pezizomycotina</taxon>
        <taxon>Sordariomycetes</taxon>
        <taxon>Hypocreomycetidae</taxon>
        <taxon>Hypocreales</taxon>
        <taxon>Nectriaceae</taxon>
        <taxon>Fusarium</taxon>
        <taxon>Fusarium decemcellulare species complex</taxon>
    </lineage>
</organism>
<dbReference type="Proteomes" id="UP000554235">
    <property type="component" value="Unassembled WGS sequence"/>
</dbReference>
<evidence type="ECO:0000256" key="1">
    <source>
        <dbReference type="ARBA" id="ARBA00029464"/>
    </source>
</evidence>
<evidence type="ECO:0000313" key="3">
    <source>
        <dbReference type="Proteomes" id="UP000554235"/>
    </source>
</evidence>
<protein>
    <submittedName>
        <fullName evidence="2">Alpha beta superfamily hydrolase</fullName>
    </submittedName>
</protein>
<dbReference type="PANTHER" id="PTHR47751:SF1">
    <property type="entry name" value="SUPERFAMILY HYDROLASE, PUTATIVE (AFU_ORTHOLOGUE AFUA_2G16580)-RELATED"/>
    <property type="match status" value="1"/>
</dbReference>
<dbReference type="AlphaFoldDB" id="A0A8H4PAM7"/>
<dbReference type="InterPro" id="IPR029058">
    <property type="entry name" value="AB_hydrolase_fold"/>
</dbReference>
<dbReference type="Gene3D" id="1.10.10.800">
    <property type="match status" value="1"/>
</dbReference>